<name>A0AA43QNG5_9LECA</name>
<evidence type="ECO:0000313" key="2">
    <source>
        <dbReference type="EMBL" id="MDI1488799.1"/>
    </source>
</evidence>
<sequence length="249" mass="28452">MAPRDSRDSTEANGNVHPAGKGKGKAKISRNPSNASLGDLTPEAVETGRAAVRQISKILHFVQGYHEEISDVESIYGLGIRQQAQIHELETTVANFAFQRDQEMAKLRDENDTYQANARQFQRAKEELEQEKANIDDTRKAMQSEIERQKEMEINEVKQVFLDKLKTKAKQIKEELEKKIQALETDKYGLKDFVKKLEEKNIEAQKGLQRQKESLELDKRSSQSHIMRLESELRQINAASTVSPQTPEF</sequence>
<dbReference type="AlphaFoldDB" id="A0AA43QNG5"/>
<comment type="caution">
    <text evidence="2">The sequence shown here is derived from an EMBL/GenBank/DDBJ whole genome shotgun (WGS) entry which is preliminary data.</text>
</comment>
<feature type="compositionally biased region" description="Basic and acidic residues" evidence="1">
    <location>
        <begin position="1"/>
        <end position="10"/>
    </location>
</feature>
<proteinExistence type="predicted"/>
<accession>A0AA43QNG5</accession>
<gene>
    <name evidence="2" type="ORF">OHK93_008075</name>
</gene>
<evidence type="ECO:0000313" key="3">
    <source>
        <dbReference type="Proteomes" id="UP001161017"/>
    </source>
</evidence>
<feature type="region of interest" description="Disordered" evidence="1">
    <location>
        <begin position="1"/>
        <end position="41"/>
    </location>
</feature>
<feature type="region of interest" description="Disordered" evidence="1">
    <location>
        <begin position="204"/>
        <end position="223"/>
    </location>
</feature>
<feature type="compositionally biased region" description="Basic and acidic residues" evidence="1">
    <location>
        <begin position="210"/>
        <end position="223"/>
    </location>
</feature>
<evidence type="ECO:0000256" key="1">
    <source>
        <dbReference type="SAM" id="MobiDB-lite"/>
    </source>
</evidence>
<reference evidence="2" key="1">
    <citation type="journal article" date="2023" name="Genome Biol. Evol.">
        <title>First Whole Genome Sequence and Flow Cytometry Genome Size Data for the Lichen-Forming Fungus Ramalina farinacea (Ascomycota).</title>
        <authorList>
            <person name="Llewellyn T."/>
            <person name="Mian S."/>
            <person name="Hill R."/>
            <person name="Leitch I.J."/>
            <person name="Gaya E."/>
        </authorList>
    </citation>
    <scope>NUCLEOTIDE SEQUENCE</scope>
    <source>
        <strain evidence="2">LIQ254RAFAR</strain>
    </source>
</reference>
<dbReference type="Proteomes" id="UP001161017">
    <property type="component" value="Unassembled WGS sequence"/>
</dbReference>
<protein>
    <submittedName>
        <fullName evidence="2">Uncharacterized protein</fullName>
    </submittedName>
</protein>
<keyword evidence="3" id="KW-1185">Reference proteome</keyword>
<dbReference type="EMBL" id="JAPUFD010000008">
    <property type="protein sequence ID" value="MDI1488799.1"/>
    <property type="molecule type" value="Genomic_DNA"/>
</dbReference>
<organism evidence="2 3">
    <name type="scientific">Ramalina farinacea</name>
    <dbReference type="NCBI Taxonomy" id="258253"/>
    <lineage>
        <taxon>Eukaryota</taxon>
        <taxon>Fungi</taxon>
        <taxon>Dikarya</taxon>
        <taxon>Ascomycota</taxon>
        <taxon>Pezizomycotina</taxon>
        <taxon>Lecanoromycetes</taxon>
        <taxon>OSLEUM clade</taxon>
        <taxon>Lecanoromycetidae</taxon>
        <taxon>Lecanorales</taxon>
        <taxon>Lecanorineae</taxon>
        <taxon>Ramalinaceae</taxon>
        <taxon>Ramalina</taxon>
    </lineage>
</organism>